<comment type="caution">
    <text evidence="1">The sequence shown here is derived from an EMBL/GenBank/DDBJ whole genome shotgun (WGS) entry which is preliminary data.</text>
</comment>
<gene>
    <name evidence="1" type="ORF">Nepgr_009443</name>
</gene>
<organism evidence="1 2">
    <name type="scientific">Nepenthes gracilis</name>
    <name type="common">Slender pitcher plant</name>
    <dbReference type="NCBI Taxonomy" id="150966"/>
    <lineage>
        <taxon>Eukaryota</taxon>
        <taxon>Viridiplantae</taxon>
        <taxon>Streptophyta</taxon>
        <taxon>Embryophyta</taxon>
        <taxon>Tracheophyta</taxon>
        <taxon>Spermatophyta</taxon>
        <taxon>Magnoliopsida</taxon>
        <taxon>eudicotyledons</taxon>
        <taxon>Gunneridae</taxon>
        <taxon>Pentapetalae</taxon>
        <taxon>Caryophyllales</taxon>
        <taxon>Nepenthaceae</taxon>
        <taxon>Nepenthes</taxon>
    </lineage>
</organism>
<name>A0AAD3XK54_NEPGR</name>
<dbReference type="EMBL" id="BSYO01000007">
    <property type="protein sequence ID" value="GMH07603.1"/>
    <property type="molecule type" value="Genomic_DNA"/>
</dbReference>
<dbReference type="Proteomes" id="UP001279734">
    <property type="component" value="Unassembled WGS sequence"/>
</dbReference>
<proteinExistence type="predicted"/>
<reference evidence="1" key="1">
    <citation type="submission" date="2023-05" db="EMBL/GenBank/DDBJ databases">
        <title>Nepenthes gracilis genome sequencing.</title>
        <authorList>
            <person name="Fukushima K."/>
        </authorList>
    </citation>
    <scope>NUCLEOTIDE SEQUENCE</scope>
    <source>
        <strain evidence="1">SING2019-196</strain>
    </source>
</reference>
<protein>
    <submittedName>
        <fullName evidence="1">Uncharacterized protein</fullName>
    </submittedName>
</protein>
<dbReference type="AlphaFoldDB" id="A0AAD3XK54"/>
<sequence>MHCDGEFVVDISHAIRTISMVVLGLAHRDELAISVECQAPKAWSVVANDVGYITRLASGASEASRGLAGHRCSLDEAPRWNLDHMAPKGIP</sequence>
<evidence type="ECO:0000313" key="2">
    <source>
        <dbReference type="Proteomes" id="UP001279734"/>
    </source>
</evidence>
<evidence type="ECO:0000313" key="1">
    <source>
        <dbReference type="EMBL" id="GMH07603.1"/>
    </source>
</evidence>
<keyword evidence="2" id="KW-1185">Reference proteome</keyword>
<accession>A0AAD3XK54</accession>